<dbReference type="FunFam" id="1.20.120.420:FF:000003">
    <property type="entry name" value="Methylthioribose-1-phosphate isomerase"/>
    <property type="match status" value="1"/>
</dbReference>
<dbReference type="EC" id="5.3.1.23" evidence="3"/>
<dbReference type="EMBL" id="SCWD01000003">
    <property type="protein sequence ID" value="TDM00868.1"/>
    <property type="molecule type" value="Genomic_DNA"/>
</dbReference>
<dbReference type="Pfam" id="PF01008">
    <property type="entry name" value="IF-2B"/>
    <property type="match status" value="1"/>
</dbReference>
<keyword evidence="3" id="KW-0028">Amino-acid biosynthesis</keyword>
<dbReference type="InterPro" id="IPR005251">
    <property type="entry name" value="IF-M1Pi"/>
</dbReference>
<dbReference type="OrthoDB" id="9803436at2"/>
<keyword evidence="1 3" id="KW-0413">Isomerase</keyword>
<accession>A0A9Q8FQI0</accession>
<keyword evidence="5" id="KW-1185">Reference proteome</keyword>
<comment type="catalytic activity">
    <reaction evidence="2 3">
        <text>5-(methylsulfanyl)-alpha-D-ribose 1-phosphate = 5-(methylsulfanyl)-D-ribulose 1-phosphate</text>
        <dbReference type="Rhea" id="RHEA:19989"/>
        <dbReference type="ChEBI" id="CHEBI:58533"/>
        <dbReference type="ChEBI" id="CHEBI:58548"/>
        <dbReference type="EC" id="5.3.1.23"/>
    </reaction>
</comment>
<dbReference type="PANTHER" id="PTHR43475">
    <property type="entry name" value="METHYLTHIORIBOSE-1-PHOSPHATE ISOMERASE"/>
    <property type="match status" value="1"/>
</dbReference>
<comment type="caution">
    <text evidence="4">The sequence shown here is derived from an EMBL/GenBank/DDBJ whole genome shotgun (WGS) entry which is preliminary data.</text>
</comment>
<protein>
    <recommendedName>
        <fullName evidence="3">Methylthioribose-1-phosphate isomerase</fullName>
        <shortName evidence="3">M1Pi</shortName>
        <shortName evidence="3">MTR-1-P isomerase</shortName>
        <ecNumber evidence="3">5.3.1.23</ecNumber>
    </recommendedName>
    <alternativeName>
        <fullName evidence="3">S-methyl-5-thioribose-1-phosphate isomerase</fullName>
    </alternativeName>
</protein>
<sequence>MKAVEYKEGYLTLLDQTELPHQTSYKTVNTVEEVAQAIEQMVVRGAPAIGITAAYGAAIGAREFKGGHFSTHMERVINRLKNTRPTAVNLHWALKRVSHLITDNQSETIQRLEDEAHLIDQEDTTINLAIGQSLQHLVQDGTSFLIHCNPGMLATSAYGTATAPFYLAHEQNISFKVYSDETRPRLQGALTAYELAQAGIDVTIITDSTAATLMQQGEITAIFVGCDRVAANGDVVNKIGTLPLAIAAHYYHVPFYVAAPTPTFDLEVASGEGIPIEERNPYEVTHIHDKAITVEGSAVYNPAFDVTPHELITALATEHGLVDATEEAIKKLFGEEEAK</sequence>
<evidence type="ECO:0000256" key="3">
    <source>
        <dbReference type="HAMAP-Rule" id="MF_01678"/>
    </source>
</evidence>
<comment type="similarity">
    <text evidence="3">Belongs to the EIF-2B alpha/beta/delta subunits family. MtnA subfamily.</text>
</comment>
<dbReference type="InterPro" id="IPR042529">
    <property type="entry name" value="IF_2B-like_C"/>
</dbReference>
<dbReference type="InterPro" id="IPR027363">
    <property type="entry name" value="M1Pi_N"/>
</dbReference>
<dbReference type="Gene3D" id="1.20.120.420">
    <property type="entry name" value="translation initiation factor eif-2b, domain 1"/>
    <property type="match status" value="1"/>
</dbReference>
<feature type="binding site" evidence="3">
    <location>
        <begin position="44"/>
        <end position="46"/>
    </location>
    <ligand>
        <name>substrate</name>
    </ligand>
</feature>
<evidence type="ECO:0000256" key="1">
    <source>
        <dbReference type="ARBA" id="ARBA00023235"/>
    </source>
</evidence>
<feature type="site" description="Transition state stabilizer" evidence="3">
    <location>
        <position position="148"/>
    </location>
</feature>
<dbReference type="GO" id="GO:0046523">
    <property type="term" value="F:S-methyl-5-thioribose-1-phosphate isomerase activity"/>
    <property type="evidence" value="ECO:0007669"/>
    <property type="project" value="UniProtKB-UniRule"/>
</dbReference>
<comment type="function">
    <text evidence="3">Catalyzes the interconversion of methylthioribose-1-phosphate (MTR-1-P) into methylthioribulose-1-phosphate (MTRu-1-P).</text>
</comment>
<dbReference type="NCBIfam" id="NF004326">
    <property type="entry name" value="PRK05720.1"/>
    <property type="match status" value="1"/>
</dbReference>
<proteinExistence type="inferred from homology"/>
<evidence type="ECO:0000256" key="2">
    <source>
        <dbReference type="ARBA" id="ARBA00052401"/>
    </source>
</evidence>
<reference evidence="4 5" key="1">
    <citation type="submission" date="2019-01" db="EMBL/GenBank/DDBJ databases">
        <title>Draft genome sequences of the type strains of six Macrococcus species.</title>
        <authorList>
            <person name="Mazhar S."/>
            <person name="Altermann E."/>
            <person name="Hill C."/>
            <person name="Mcauliffe O."/>
        </authorList>
    </citation>
    <scope>NUCLEOTIDE SEQUENCE [LARGE SCALE GENOMIC DNA]</scope>
    <source>
        <strain evidence="4 5">ATCC 51828</strain>
    </source>
</reference>
<evidence type="ECO:0000313" key="5">
    <source>
        <dbReference type="Proteomes" id="UP000295280"/>
    </source>
</evidence>
<dbReference type="Proteomes" id="UP000295280">
    <property type="component" value="Unassembled WGS sequence"/>
</dbReference>
<dbReference type="InterPro" id="IPR011559">
    <property type="entry name" value="Initiation_fac_2B_a/b/d"/>
</dbReference>
<dbReference type="NCBIfam" id="TIGR00512">
    <property type="entry name" value="salvage_mtnA"/>
    <property type="match status" value="1"/>
</dbReference>
<evidence type="ECO:0000313" key="4">
    <source>
        <dbReference type="EMBL" id="TDM00868.1"/>
    </source>
</evidence>
<dbReference type="RefSeq" id="WP_133418100.1">
    <property type="nucleotide sequence ID" value="NZ_SCWD01000003.1"/>
</dbReference>
<dbReference type="FunFam" id="3.40.50.10470:FF:000006">
    <property type="entry name" value="Methylthioribose-1-phosphate isomerase"/>
    <property type="match status" value="1"/>
</dbReference>
<organism evidence="4 5">
    <name type="scientific">Macrococcus carouselicus</name>
    <dbReference type="NCBI Taxonomy" id="69969"/>
    <lineage>
        <taxon>Bacteria</taxon>
        <taxon>Bacillati</taxon>
        <taxon>Bacillota</taxon>
        <taxon>Bacilli</taxon>
        <taxon>Bacillales</taxon>
        <taxon>Staphylococcaceae</taxon>
        <taxon>Macrococcus</taxon>
    </lineage>
</organism>
<feature type="binding site" evidence="3">
    <location>
        <position position="187"/>
    </location>
    <ligand>
        <name>substrate</name>
    </ligand>
</feature>
<keyword evidence="3" id="KW-0486">Methionine biosynthesis</keyword>
<gene>
    <name evidence="3 4" type="primary">mtnA</name>
    <name evidence="4" type="ORF">ERX40_08670</name>
</gene>
<dbReference type="AlphaFoldDB" id="A0A9Q8FQI0"/>
<dbReference type="HAMAP" id="MF_01678">
    <property type="entry name" value="Salvage_MtnA"/>
    <property type="match status" value="1"/>
</dbReference>
<dbReference type="SUPFAM" id="SSF100950">
    <property type="entry name" value="NagB/RpiA/CoA transferase-like"/>
    <property type="match status" value="1"/>
</dbReference>
<feature type="binding site" evidence="3">
    <location>
        <begin position="237"/>
        <end position="238"/>
    </location>
    <ligand>
        <name>substrate</name>
    </ligand>
</feature>
<feature type="active site" description="Proton donor" evidence="3">
    <location>
        <position position="227"/>
    </location>
</feature>
<dbReference type="PANTHER" id="PTHR43475:SF1">
    <property type="entry name" value="METHYLTHIORIBOSE-1-PHOSPHATE ISOMERASE"/>
    <property type="match status" value="1"/>
</dbReference>
<dbReference type="NCBIfam" id="TIGR00524">
    <property type="entry name" value="eIF-2B_rel"/>
    <property type="match status" value="1"/>
</dbReference>
<feature type="binding site" evidence="3">
    <location>
        <position position="84"/>
    </location>
    <ligand>
        <name>substrate</name>
    </ligand>
</feature>
<comment type="pathway">
    <text evidence="3">Amino-acid biosynthesis; L-methionine biosynthesis via salvage pathway; L-methionine from S-methyl-5-thio-alpha-D-ribose 1-phosphate: step 1/6.</text>
</comment>
<dbReference type="InterPro" id="IPR037171">
    <property type="entry name" value="NagB/RpiA_transferase-like"/>
</dbReference>
<dbReference type="Gene3D" id="3.40.50.10470">
    <property type="entry name" value="Translation initiation factor eif-2b, domain 2"/>
    <property type="match status" value="1"/>
</dbReference>
<dbReference type="InterPro" id="IPR000649">
    <property type="entry name" value="IF-2B-related"/>
</dbReference>
<dbReference type="GO" id="GO:0019509">
    <property type="term" value="P:L-methionine salvage from methylthioadenosine"/>
    <property type="evidence" value="ECO:0007669"/>
    <property type="project" value="UniProtKB-UniRule"/>
</dbReference>
<name>A0A9Q8FQI0_9STAP</name>